<evidence type="ECO:0000256" key="1">
    <source>
        <dbReference type="SAM" id="MobiDB-lite"/>
    </source>
</evidence>
<evidence type="ECO:0000313" key="2">
    <source>
        <dbReference type="EMBL" id="EGG08937.1"/>
    </source>
</evidence>
<dbReference type="GO" id="GO:0005737">
    <property type="term" value="C:cytoplasm"/>
    <property type="evidence" value="ECO:0007669"/>
    <property type="project" value="TreeGrafter"/>
</dbReference>
<dbReference type="InterPro" id="IPR047767">
    <property type="entry name" value="PSP1-like"/>
</dbReference>
<feature type="region of interest" description="Disordered" evidence="1">
    <location>
        <begin position="802"/>
        <end position="825"/>
    </location>
</feature>
<dbReference type="PANTHER" id="PTHR43830">
    <property type="entry name" value="PROTEIN PSP1"/>
    <property type="match status" value="1"/>
</dbReference>
<dbReference type="InParanoid" id="F4RFG1"/>
<sequence length="1178" mass="125454">MQTTDQTYPIVSQNILAQGVDPIEPYKLTVQSSMCKGLRARCMLILYIQRVSAQTLISQHSIQARIASSSEDRPHSCITASSPRSSLSSNPPGLETPPVLQPIKINFNSQHRTKPQSIPVSHNYNQPTYPISSLSPHFPNTRRDSSTSSSRGSSPNRSASKTGSDRSSSICSVEDPSIKAIWATSAQAASTSLSANITHPSSTVFPQSPKTVNHNQFINPFTTAAQSEEVSSHSRHHTERPYRTPSLSATADPWNLQSTHLGPFVASNGRDSESDFTRNYHETRLDYGPVGNHPDPLRAMGVNMPRLMETRTDLISEIASENVKQEEHHDIDTKQNHPLSPSGSIFIDNPVSQLQNARPFGPIRPQTQTLRTPTDDHASHASSSAVGSSALDDNIASLRPNSYTNRISQIGRLSLDSINAKPFQPASLSVPTNKANHMLNNIWAQPVQTPTSSSSGASDFDLHSPLASQPPLAGPRSDLLGSHLNNTQSLIGSPSSMSPTSPGGGMFGPNSLPAAFYGGPWHGSSSNATNQQNGSGLDDERAGRSKARDILGARPTPIGRDSSVGSIGSPGSSSVRSGIGLSNMSPFTGTSLLPSSSIAFGGPFGATHHASNGFRSSRIRDSSLGAIGTGRTNLRPAGSTTNSSGAIGTGLGLGSSHDFLSSHPGLGGYASSHHDSWFLGGRSLSNDLDEDDEFAPPTKSGATSRRHSVAAFSGRSLVQDFDYIPAPRPYLSTNSNPISEKKTQHAKNGTGGSVDSIGAPDHARMGSRQMMFGSGALALTEDDLLLSSDLNSLNLHDLEDHHRAQDNNHSPSFEFHHSSHTNQPTRPFHRDHVGSVDQQQFNLSSQQLMMPWCNQPPQLVRGGASGVVGPAFRERKSSFSAGDPFSASAQAAKFFASQAAGVGGQQQQENITMNSPLRSRFPFGHAGNGSQAPPTSALSGPPVTTFSNSGLLSTQSTQHGHHAGSIGSGLDPATAPTFYPNSAFHPQATSSPLLGPSGNGTFGAIYSASTPGPGPHELGELGKGVPLHSLSKNCKLYIVEFKGARKDLFYFIMGDGMEVVRKGDMVIVEADRGKDLGKVIDDEIMVDEVVEFQQRQLEIALEAAANKGDAGGKTSGSGGNAACISRMTKEIHPKRIYGKATIHDTQLLQQKIQDENKAFSQRFVSDLEDEDLDVLRRS</sequence>
<dbReference type="GeneID" id="18933452"/>
<organism evidence="3">
    <name type="scientific">Melampsora larici-populina (strain 98AG31 / pathotype 3-4-7)</name>
    <name type="common">Poplar leaf rust fungus</name>
    <dbReference type="NCBI Taxonomy" id="747676"/>
    <lineage>
        <taxon>Eukaryota</taxon>
        <taxon>Fungi</taxon>
        <taxon>Dikarya</taxon>
        <taxon>Basidiomycota</taxon>
        <taxon>Pucciniomycotina</taxon>
        <taxon>Pucciniomycetes</taxon>
        <taxon>Pucciniales</taxon>
        <taxon>Melampsoraceae</taxon>
        <taxon>Melampsora</taxon>
    </lineage>
</organism>
<feature type="compositionally biased region" description="Polar residues" evidence="1">
    <location>
        <begin position="447"/>
        <end position="457"/>
    </location>
</feature>
<feature type="compositionally biased region" description="Low complexity" evidence="1">
    <location>
        <begin position="146"/>
        <end position="160"/>
    </location>
</feature>
<feature type="compositionally biased region" description="Low complexity" evidence="1">
    <location>
        <begin position="492"/>
        <end position="501"/>
    </location>
</feature>
<name>F4RFG1_MELLP</name>
<dbReference type="Proteomes" id="UP000001072">
    <property type="component" value="Unassembled WGS sequence"/>
</dbReference>
<dbReference type="RefSeq" id="XP_007407911.1">
    <property type="nucleotide sequence ID" value="XM_007407849.1"/>
</dbReference>
<evidence type="ECO:0000313" key="3">
    <source>
        <dbReference type="Proteomes" id="UP000001072"/>
    </source>
</evidence>
<feature type="region of interest" description="Disordered" evidence="1">
    <location>
        <begin position="688"/>
        <end position="707"/>
    </location>
</feature>
<feature type="compositionally biased region" description="Low complexity" evidence="1">
    <location>
        <begin position="81"/>
        <end position="92"/>
    </location>
</feature>
<feature type="compositionally biased region" description="Polar residues" evidence="1">
    <location>
        <begin position="106"/>
        <end position="135"/>
    </location>
</feature>
<dbReference type="AlphaFoldDB" id="F4RFG1"/>
<dbReference type="VEuPathDB" id="FungiDB:MELLADRAFT_84354"/>
<accession>F4RFG1</accession>
<keyword evidence="3" id="KW-1185">Reference proteome</keyword>
<feature type="compositionally biased region" description="Basic and acidic residues" evidence="1">
    <location>
        <begin position="323"/>
        <end position="335"/>
    </location>
</feature>
<feature type="region of interest" description="Disordered" evidence="1">
    <location>
        <begin position="322"/>
        <end position="388"/>
    </location>
</feature>
<dbReference type="KEGG" id="mlr:MELLADRAFT_84354"/>
<gene>
    <name evidence="2" type="ORF">MELLADRAFT_84354</name>
</gene>
<protein>
    <recommendedName>
        <fullName evidence="4">PSP1 C-terminal domain-containing protein</fullName>
    </recommendedName>
</protein>
<feature type="region of interest" description="Disordered" evidence="1">
    <location>
        <begin position="920"/>
        <end position="972"/>
    </location>
</feature>
<dbReference type="OrthoDB" id="243127at2759"/>
<feature type="region of interest" description="Disordered" evidence="1">
    <location>
        <begin position="225"/>
        <end position="251"/>
    </location>
</feature>
<feature type="compositionally biased region" description="Basic and acidic residues" evidence="1">
    <location>
        <begin position="538"/>
        <end position="551"/>
    </location>
</feature>
<feature type="region of interest" description="Disordered" evidence="1">
    <location>
        <begin position="66"/>
        <end position="171"/>
    </location>
</feature>
<dbReference type="EMBL" id="GL883099">
    <property type="protein sequence ID" value="EGG08937.1"/>
    <property type="molecule type" value="Genomic_DNA"/>
</dbReference>
<evidence type="ECO:0008006" key="4">
    <source>
        <dbReference type="Google" id="ProtNLM"/>
    </source>
</evidence>
<dbReference type="PANTHER" id="PTHR43830:SF3">
    <property type="entry name" value="PROTEIN PSP1"/>
    <property type="match status" value="1"/>
</dbReference>
<feature type="compositionally biased region" description="Polar residues" evidence="1">
    <location>
        <begin position="523"/>
        <end position="535"/>
    </location>
</feature>
<feature type="region of interest" description="Disordered" evidence="1">
    <location>
        <begin position="732"/>
        <end position="758"/>
    </location>
</feature>
<reference evidence="3" key="1">
    <citation type="journal article" date="2011" name="Proc. Natl. Acad. Sci. U.S.A.">
        <title>Obligate biotrophy features unraveled by the genomic analysis of rust fungi.</title>
        <authorList>
            <person name="Duplessis S."/>
            <person name="Cuomo C.A."/>
            <person name="Lin Y.-C."/>
            <person name="Aerts A."/>
            <person name="Tisserant E."/>
            <person name="Veneault-Fourrey C."/>
            <person name="Joly D.L."/>
            <person name="Hacquard S."/>
            <person name="Amselem J."/>
            <person name="Cantarel B.L."/>
            <person name="Chiu R."/>
            <person name="Coutinho P.M."/>
            <person name="Feau N."/>
            <person name="Field M."/>
            <person name="Frey P."/>
            <person name="Gelhaye E."/>
            <person name="Goldberg J."/>
            <person name="Grabherr M.G."/>
            <person name="Kodira C.D."/>
            <person name="Kohler A."/>
            <person name="Kuees U."/>
            <person name="Lindquist E.A."/>
            <person name="Lucas S.M."/>
            <person name="Mago R."/>
            <person name="Mauceli E."/>
            <person name="Morin E."/>
            <person name="Murat C."/>
            <person name="Pangilinan J.L."/>
            <person name="Park R."/>
            <person name="Pearson M."/>
            <person name="Quesneville H."/>
            <person name="Rouhier N."/>
            <person name="Sakthikumar S."/>
            <person name="Salamov A.A."/>
            <person name="Schmutz J."/>
            <person name="Selles B."/>
            <person name="Shapiro H."/>
            <person name="Tanguay P."/>
            <person name="Tuskan G.A."/>
            <person name="Henrissat B."/>
            <person name="Van de Peer Y."/>
            <person name="Rouze P."/>
            <person name="Ellis J.G."/>
            <person name="Dodds P.N."/>
            <person name="Schein J.E."/>
            <person name="Zhong S."/>
            <person name="Hamelin R.C."/>
            <person name="Grigoriev I.V."/>
            <person name="Szabo L.J."/>
            <person name="Martin F."/>
        </authorList>
    </citation>
    <scope>NUCLEOTIDE SEQUENCE [LARGE SCALE GENOMIC DNA]</scope>
    <source>
        <strain evidence="3">98AG31 / pathotype 3-4-7</strain>
    </source>
</reference>
<feature type="compositionally biased region" description="Polar residues" evidence="1">
    <location>
        <begin position="928"/>
        <end position="958"/>
    </location>
</feature>
<proteinExistence type="predicted"/>
<feature type="compositionally biased region" description="Polar residues" evidence="1">
    <location>
        <begin position="161"/>
        <end position="171"/>
    </location>
</feature>
<feature type="region of interest" description="Disordered" evidence="1">
    <location>
        <begin position="447"/>
        <end position="577"/>
    </location>
</feature>
<dbReference type="eggNOG" id="KOG4679">
    <property type="taxonomic scope" value="Eukaryota"/>
</dbReference>
<dbReference type="HOGENOM" id="CLU_273321_0_0_1"/>
<feature type="compositionally biased region" description="Low complexity" evidence="1">
    <location>
        <begin position="562"/>
        <end position="577"/>
    </location>
</feature>